<dbReference type="PANTHER" id="PTHR36206:SF12">
    <property type="entry name" value="ASPERCRYPTIN BIOSYNTHESIS CLUSTER-SPECIFIC TRANSCRIPTION REGULATOR ATNN-RELATED"/>
    <property type="match status" value="1"/>
</dbReference>
<evidence type="ECO:0000313" key="9">
    <source>
        <dbReference type="EMBL" id="KIW56378.1"/>
    </source>
</evidence>
<evidence type="ECO:0000256" key="3">
    <source>
        <dbReference type="ARBA" id="ARBA00023015"/>
    </source>
</evidence>
<dbReference type="SMART" id="SM00066">
    <property type="entry name" value="GAL4"/>
    <property type="match status" value="1"/>
</dbReference>
<dbReference type="CDD" id="cd00067">
    <property type="entry name" value="GAL4"/>
    <property type="match status" value="1"/>
</dbReference>
<protein>
    <recommendedName>
        <fullName evidence="8">Zn(2)-C6 fungal-type domain-containing protein</fullName>
    </recommendedName>
</protein>
<sequence>MVATPTVRTRAGGSRSRLGCATCRRRRLKCDESKPGCKRCASSGYKCDFQTSLAPGTSDSLTFIYYAAGPPRGIPQPDCELPERRALDFFVHRAIPDIRGESSSDLWSTYLLPLVYHEPAIKYAVAAFATLYEDYVNYAIDESETALVLYGKAINLISKLDPFTQGAVDLALASCVLFASFEGLSRHPRSLISHVLSGMRILSDKALSRQSFIPRMLLKSIFRGLITQAMQIGDNYVLRQDRGEDSLSIPDSFATIEEACVCLDEFEHYTLHQVRNSALAVDTDTPYTDFVVRFEEVVARNKLLTRRWRSAAAKFLAAEGDSLSPTHLRLKVIDTSFSIGMGSVGECDFDRYMDEFKQIVDLSEMYLKALAAPLADQTTMWRESTPRSNTTPASTPSPTPSDHSQPSQKLRPRPLMPKPEMRLCPTFSVSAGVILRLQMVALKCRDPHIRRRALRLIQNSNRREGLWDSQIVGKFVERIISIEEEHALRILRSGGLDIQQLTDAAQVPLQARVEVRGVQLGLHKQGEVSYIIQDPACTARAVTETISW</sequence>
<feature type="domain" description="Zn(2)-C6 fungal-type" evidence="8">
    <location>
        <begin position="19"/>
        <end position="49"/>
    </location>
</feature>
<dbReference type="PROSITE" id="PS50048">
    <property type="entry name" value="ZN2_CY6_FUNGAL_2"/>
    <property type="match status" value="1"/>
</dbReference>
<dbReference type="EMBL" id="KN847319">
    <property type="protein sequence ID" value="KIW56378.1"/>
    <property type="molecule type" value="Genomic_DNA"/>
</dbReference>
<dbReference type="PROSITE" id="PS00463">
    <property type="entry name" value="ZN2_CY6_FUNGAL_1"/>
    <property type="match status" value="1"/>
</dbReference>
<keyword evidence="10" id="KW-1185">Reference proteome</keyword>
<evidence type="ECO:0000256" key="4">
    <source>
        <dbReference type="ARBA" id="ARBA00023125"/>
    </source>
</evidence>
<evidence type="ECO:0000256" key="1">
    <source>
        <dbReference type="ARBA" id="ARBA00022723"/>
    </source>
</evidence>
<name>A0A0D2ELQ2_9EURO</name>
<evidence type="ECO:0000259" key="8">
    <source>
        <dbReference type="PROSITE" id="PS50048"/>
    </source>
</evidence>
<feature type="compositionally biased region" description="Low complexity" evidence="7">
    <location>
        <begin position="386"/>
        <end position="407"/>
    </location>
</feature>
<dbReference type="SUPFAM" id="SSF57701">
    <property type="entry name" value="Zn2/Cys6 DNA-binding domain"/>
    <property type="match status" value="1"/>
</dbReference>
<evidence type="ECO:0000256" key="2">
    <source>
        <dbReference type="ARBA" id="ARBA00022833"/>
    </source>
</evidence>
<evidence type="ECO:0000256" key="7">
    <source>
        <dbReference type="SAM" id="MobiDB-lite"/>
    </source>
</evidence>
<proteinExistence type="predicted"/>
<reference evidence="9 10" key="1">
    <citation type="submission" date="2015-01" db="EMBL/GenBank/DDBJ databases">
        <title>The Genome Sequence of Exophiala xenobiotica CBS118157.</title>
        <authorList>
            <consortium name="The Broad Institute Genomics Platform"/>
            <person name="Cuomo C."/>
            <person name="de Hoog S."/>
            <person name="Gorbushina A."/>
            <person name="Stielow B."/>
            <person name="Teixiera M."/>
            <person name="Abouelleil A."/>
            <person name="Chapman S.B."/>
            <person name="Priest M."/>
            <person name="Young S.K."/>
            <person name="Wortman J."/>
            <person name="Nusbaum C."/>
            <person name="Birren B."/>
        </authorList>
    </citation>
    <scope>NUCLEOTIDE SEQUENCE [LARGE SCALE GENOMIC DNA]</scope>
    <source>
        <strain evidence="9 10">CBS 118157</strain>
    </source>
</reference>
<dbReference type="InterPro" id="IPR036864">
    <property type="entry name" value="Zn2-C6_fun-type_DNA-bd_sf"/>
</dbReference>
<dbReference type="GO" id="GO:0003677">
    <property type="term" value="F:DNA binding"/>
    <property type="evidence" value="ECO:0007669"/>
    <property type="project" value="UniProtKB-KW"/>
</dbReference>
<evidence type="ECO:0000256" key="6">
    <source>
        <dbReference type="ARBA" id="ARBA00023242"/>
    </source>
</evidence>
<evidence type="ECO:0000256" key="5">
    <source>
        <dbReference type="ARBA" id="ARBA00023163"/>
    </source>
</evidence>
<organism evidence="9 10">
    <name type="scientific">Exophiala xenobiotica</name>
    <dbReference type="NCBI Taxonomy" id="348802"/>
    <lineage>
        <taxon>Eukaryota</taxon>
        <taxon>Fungi</taxon>
        <taxon>Dikarya</taxon>
        <taxon>Ascomycota</taxon>
        <taxon>Pezizomycotina</taxon>
        <taxon>Eurotiomycetes</taxon>
        <taxon>Chaetothyriomycetidae</taxon>
        <taxon>Chaetothyriales</taxon>
        <taxon>Herpotrichiellaceae</taxon>
        <taxon>Exophiala</taxon>
    </lineage>
</organism>
<dbReference type="AlphaFoldDB" id="A0A0D2ELQ2"/>
<keyword evidence="1" id="KW-0479">Metal-binding</keyword>
<accession>A0A0D2ELQ2</accession>
<dbReference type="GO" id="GO:0008270">
    <property type="term" value="F:zinc ion binding"/>
    <property type="evidence" value="ECO:0007669"/>
    <property type="project" value="InterPro"/>
</dbReference>
<dbReference type="GeneID" id="25326951"/>
<dbReference type="RefSeq" id="XP_013316962.1">
    <property type="nucleotide sequence ID" value="XM_013461508.1"/>
</dbReference>
<dbReference type="InterPro" id="IPR001138">
    <property type="entry name" value="Zn2Cys6_DnaBD"/>
</dbReference>
<evidence type="ECO:0000313" key="10">
    <source>
        <dbReference type="Proteomes" id="UP000054342"/>
    </source>
</evidence>
<dbReference type="GO" id="GO:0000981">
    <property type="term" value="F:DNA-binding transcription factor activity, RNA polymerase II-specific"/>
    <property type="evidence" value="ECO:0007669"/>
    <property type="project" value="InterPro"/>
</dbReference>
<dbReference type="OrthoDB" id="2593732at2759"/>
<keyword evidence="5" id="KW-0804">Transcription</keyword>
<dbReference type="PANTHER" id="PTHR36206">
    <property type="entry name" value="ASPERCRYPTIN BIOSYNTHESIS CLUSTER-SPECIFIC TRANSCRIPTION REGULATOR ATNN-RELATED"/>
    <property type="match status" value="1"/>
</dbReference>
<keyword evidence="6" id="KW-0539">Nucleus</keyword>
<dbReference type="Gene3D" id="4.10.240.10">
    <property type="entry name" value="Zn(2)-C6 fungal-type DNA-binding domain"/>
    <property type="match status" value="1"/>
</dbReference>
<dbReference type="Pfam" id="PF00172">
    <property type="entry name" value="Zn_clus"/>
    <property type="match status" value="1"/>
</dbReference>
<feature type="region of interest" description="Disordered" evidence="7">
    <location>
        <begin position="378"/>
        <end position="418"/>
    </location>
</feature>
<gene>
    <name evidence="9" type="ORF">PV05_05043</name>
</gene>
<keyword evidence="3" id="KW-0805">Transcription regulation</keyword>
<dbReference type="InterPro" id="IPR052360">
    <property type="entry name" value="Transcr_Regulatory_Proteins"/>
</dbReference>
<dbReference type="HOGENOM" id="CLU_011409_6_0_1"/>
<keyword evidence="4" id="KW-0238">DNA-binding</keyword>
<keyword evidence="2" id="KW-0862">Zinc</keyword>
<dbReference type="Proteomes" id="UP000054342">
    <property type="component" value="Unassembled WGS sequence"/>
</dbReference>
<dbReference type="STRING" id="348802.A0A0D2ELQ2"/>